<dbReference type="KEGG" id="thas:C6Y53_19805"/>
<dbReference type="Proteomes" id="UP000237655">
    <property type="component" value="Plasmid p1"/>
</dbReference>
<evidence type="ECO:0000256" key="3">
    <source>
        <dbReference type="ARBA" id="ARBA00022764"/>
    </source>
</evidence>
<keyword evidence="4" id="KW-0472">Membrane</keyword>
<organism evidence="5 6">
    <name type="scientific">Pukyongiella litopenaei</name>
    <dbReference type="NCBI Taxonomy" id="2605946"/>
    <lineage>
        <taxon>Bacteria</taxon>
        <taxon>Pseudomonadati</taxon>
        <taxon>Pseudomonadota</taxon>
        <taxon>Alphaproteobacteria</taxon>
        <taxon>Rhodobacterales</taxon>
        <taxon>Paracoccaceae</taxon>
        <taxon>Pukyongiella</taxon>
    </lineage>
</organism>
<gene>
    <name evidence="5" type="ORF">C6Y53_19805</name>
</gene>
<geneLocation type="plasmid" evidence="5 6">
    <name>p1</name>
</geneLocation>
<proteinExistence type="predicted"/>
<evidence type="ECO:0000256" key="4">
    <source>
        <dbReference type="SAM" id="Phobius"/>
    </source>
</evidence>
<dbReference type="AlphaFoldDB" id="A0A5C2H1X5"/>
<dbReference type="GO" id="GO:0042597">
    <property type="term" value="C:periplasmic space"/>
    <property type="evidence" value="ECO:0007669"/>
    <property type="project" value="UniProtKB-SubCell"/>
</dbReference>
<evidence type="ECO:0000313" key="6">
    <source>
        <dbReference type="Proteomes" id="UP000237655"/>
    </source>
</evidence>
<keyword evidence="4" id="KW-1133">Transmembrane helix</keyword>
<dbReference type="GO" id="GO:0055085">
    <property type="term" value="P:transmembrane transport"/>
    <property type="evidence" value="ECO:0007669"/>
    <property type="project" value="InterPro"/>
</dbReference>
<dbReference type="PANTHER" id="PTHR33376:SF15">
    <property type="entry name" value="BLL6794 PROTEIN"/>
    <property type="match status" value="1"/>
</dbReference>
<dbReference type="InterPro" id="IPR038404">
    <property type="entry name" value="TRAP_DctP_sf"/>
</dbReference>
<evidence type="ECO:0000313" key="5">
    <source>
        <dbReference type="EMBL" id="QEP30458.1"/>
    </source>
</evidence>
<evidence type="ECO:0000256" key="2">
    <source>
        <dbReference type="ARBA" id="ARBA00022729"/>
    </source>
</evidence>
<dbReference type="Gene3D" id="3.40.190.170">
    <property type="entry name" value="Bacterial extracellular solute-binding protein, family 7"/>
    <property type="match status" value="1"/>
</dbReference>
<name>A0A5C2H1X5_9RHOB</name>
<protein>
    <submittedName>
        <fullName evidence="5">C4-dicarboxylate ABC transporter substrate-binding protein</fullName>
    </submittedName>
</protein>
<dbReference type="EMBL" id="CP043619">
    <property type="protein sequence ID" value="QEP30458.1"/>
    <property type="molecule type" value="Genomic_DNA"/>
</dbReference>
<evidence type="ECO:0000256" key="1">
    <source>
        <dbReference type="ARBA" id="ARBA00004418"/>
    </source>
</evidence>
<reference evidence="5 6" key="1">
    <citation type="submission" date="2019-09" db="EMBL/GenBank/DDBJ databases">
        <title>Novel bacterium SH-1.</title>
        <authorList>
            <person name="Kim Y.-S."/>
            <person name="Kim K.-H."/>
        </authorList>
    </citation>
    <scope>NUCLEOTIDE SEQUENCE [LARGE SCALE GENOMIC DNA]</scope>
    <source>
        <strain evidence="5 6">SH-1</strain>
        <plasmid evidence="5 6">p1</plasmid>
    </source>
</reference>
<feature type="transmembrane region" description="Helical" evidence="4">
    <location>
        <begin position="12"/>
        <end position="31"/>
    </location>
</feature>
<accession>A0A5C2H1X5</accession>
<keyword evidence="4" id="KW-0812">Transmembrane</keyword>
<sequence length="337" mass="37785">MQLTDFKTLTKIVARALPVAAIMVAGAAIPAKAEETLRAIAAFPKSMIFTESFQRYVDYVNENGEGVIQIDYVGGPEMFPQNQQVDAVRRGIVDMYYGPLAYYLGSMPEGDAWTGSTVTPMEARKNGGLAIMQEASRKKLGVFINGQLDGGIQFHIYTLDEPERTEDGGINFDGLRIRTSPLYTSFFESLGIIPVNMAVTDVYTGLERHSFDGTGWPSMGIEDLSWDKFLNYRIDPGFFQTDLAVATNAEKYDALSDEAKELLTRLTAEYEQMSYDHFQNKIKTSEEAVKASGMQFLELEGEAREEFLDAAYGKVWERMENAGSEYYDQLKAAYYQQ</sequence>
<keyword evidence="5" id="KW-0614">Plasmid</keyword>
<keyword evidence="2" id="KW-0732">Signal</keyword>
<keyword evidence="6" id="KW-1185">Reference proteome</keyword>
<dbReference type="Pfam" id="PF03480">
    <property type="entry name" value="DctP"/>
    <property type="match status" value="1"/>
</dbReference>
<dbReference type="RefSeq" id="WP_149615673.1">
    <property type="nucleotide sequence ID" value="NZ_CP043619.1"/>
</dbReference>
<comment type="subcellular location">
    <subcellularLocation>
        <location evidence="1">Periplasm</location>
    </subcellularLocation>
</comment>
<keyword evidence="3" id="KW-0574">Periplasm</keyword>
<dbReference type="PANTHER" id="PTHR33376">
    <property type="match status" value="1"/>
</dbReference>
<dbReference type="InterPro" id="IPR018389">
    <property type="entry name" value="DctP_fam"/>
</dbReference>